<dbReference type="OrthoDB" id="6635at2157"/>
<sequence length="564" mass="62128">MRALVFIKQVPDVNEIKFDSSTGRIVRQGVKLLMNSFDKKAVEETVRIKEKYGYETIVASMGPESAMDVIKEAIRMGIDRGILISDRKFGGSDTYVTSKILSAVINIIKPDIVLMGRYSLDGETSQVPPETAYMSGYKFISSVSEIKIDGDTCIAKRDEDNGIRTIEFKLPALISVSEKINRARPVPDIDLNYHIDIFDSNKITGISGSDSLTVVSGTSMLNDSRNCRFISFEEFTGILNQKLNENMITEKTESIDDNESDNIFLGLAVDDPATSMQIASKIAELSNGSYRIVFIGNIDPEKIDGLACHEYIYLGKPLNIDFANFVINYIKTSNVRHILAPSNLNGRDISSFIAASLGLGLTADCVDIKLEDSKMIQFKPAFGGGIIARIESKKIPDFATVRPGMFKVRYVNYNARVIISGIAHSDDIKYLDFEPVENGFPAFNKKIIIGVGRGVARDKIDDIKQIASKINAAIGGTRKVVDMHIIPRQFQIGLTGVSISPALYIAIGISGADNHIVGIRYAGTIIAVNNNRDASIFKHSDYGLVMDSTEFIDSLLNNLNHNKF</sequence>
<dbReference type="Gene3D" id="3.40.50.1220">
    <property type="entry name" value="TPP-binding domain"/>
    <property type="match status" value="1"/>
</dbReference>
<dbReference type="Proteomes" id="UP000050320">
    <property type="component" value="Unassembled WGS sequence"/>
</dbReference>
<gene>
    <name evidence="3" type="ORF">AOG54_04245</name>
    <name evidence="2" type="ORF">SE19_08020</name>
</gene>
<dbReference type="CDD" id="cd01714">
    <property type="entry name" value="ETF_beta"/>
    <property type="match status" value="1"/>
</dbReference>
<evidence type="ECO:0000313" key="2">
    <source>
        <dbReference type="EMBL" id="KPV45869.1"/>
    </source>
</evidence>
<dbReference type="PANTHER" id="PTHR21294:SF17">
    <property type="entry name" value="PROTEIN FIXA"/>
    <property type="match status" value="1"/>
</dbReference>
<proteinExistence type="predicted"/>
<dbReference type="InterPro" id="IPR012255">
    <property type="entry name" value="ETF_b"/>
</dbReference>
<dbReference type="InterPro" id="IPR014731">
    <property type="entry name" value="ETF_asu_C"/>
</dbReference>
<dbReference type="Gene3D" id="3.40.50.620">
    <property type="entry name" value="HUPs"/>
    <property type="match status" value="2"/>
</dbReference>
<reference evidence="3 4" key="2">
    <citation type="submission" date="2015-09" db="EMBL/GenBank/DDBJ databases">
        <title>Heavy metals and arsenic resistance mechanisms in polyextremophilic archaea of the family Ferroplasmaceae.</title>
        <authorList>
            <person name="Bulaev A.G."/>
            <person name="Kanygina A.V."/>
        </authorList>
    </citation>
    <scope>NUCLEOTIDE SEQUENCE [LARGE SCALE GENOMIC DNA]</scope>
    <source>
        <strain evidence="3 4">VT</strain>
    </source>
</reference>
<keyword evidence="4" id="KW-1185">Reference proteome</keyword>
<dbReference type="PANTHER" id="PTHR21294">
    <property type="entry name" value="ELECTRON TRANSFER FLAVOPROTEIN BETA-SUBUNIT"/>
    <property type="match status" value="1"/>
</dbReference>
<dbReference type="PATRIC" id="fig|507754.4.peg.350"/>
<name>A0A0Q0RQP2_9ARCH</name>
<dbReference type="GO" id="GO:0009055">
    <property type="term" value="F:electron transfer activity"/>
    <property type="evidence" value="ECO:0007669"/>
    <property type="project" value="InterPro"/>
</dbReference>
<dbReference type="SMART" id="SM00893">
    <property type="entry name" value="ETF"/>
    <property type="match status" value="2"/>
</dbReference>
<protein>
    <submittedName>
        <fullName evidence="3">Electron transfer flavoprotein subunit alpha</fullName>
    </submittedName>
</protein>
<organism evidence="3 4">
    <name type="scientific">Acidiplasma aeolicum</name>
    <dbReference type="NCBI Taxonomy" id="507754"/>
    <lineage>
        <taxon>Archaea</taxon>
        <taxon>Methanobacteriati</taxon>
        <taxon>Thermoplasmatota</taxon>
        <taxon>Thermoplasmata</taxon>
        <taxon>Thermoplasmatales</taxon>
        <taxon>Ferroplasmaceae</taxon>
        <taxon>Acidiplasma</taxon>
    </lineage>
</organism>
<reference evidence="2 5" key="1">
    <citation type="submission" date="2015-09" db="EMBL/GenBank/DDBJ databases">
        <title>Draft genome sequence of Acidiplasma aeolicum DSM 18409.</title>
        <authorList>
            <person name="Hemp J."/>
        </authorList>
    </citation>
    <scope>NUCLEOTIDE SEQUENCE [LARGE SCALE GENOMIC DNA]</scope>
    <source>
        <strain evidence="2 5">V</strain>
    </source>
</reference>
<evidence type="ECO:0000313" key="3">
    <source>
        <dbReference type="EMBL" id="KQB34634.1"/>
    </source>
</evidence>
<dbReference type="Proteomes" id="UP000050515">
    <property type="component" value="Unassembled WGS sequence"/>
</dbReference>
<dbReference type="RefSeq" id="WP_054964474.1">
    <property type="nucleotide sequence ID" value="NZ_JBBYJF010000006.1"/>
</dbReference>
<accession>A0A0Q0RQP2</accession>
<dbReference type="AlphaFoldDB" id="A0A0Q0RQP2"/>
<dbReference type="EMBL" id="LJCQ01000361">
    <property type="protein sequence ID" value="KPV45869.1"/>
    <property type="molecule type" value="Genomic_DNA"/>
</dbReference>
<dbReference type="Pfam" id="PF01012">
    <property type="entry name" value="ETF"/>
    <property type="match status" value="2"/>
</dbReference>
<evidence type="ECO:0000313" key="5">
    <source>
        <dbReference type="Proteomes" id="UP000050515"/>
    </source>
</evidence>
<dbReference type="InterPro" id="IPR014730">
    <property type="entry name" value="ETF_a/b_N"/>
</dbReference>
<dbReference type="Pfam" id="PF00766">
    <property type="entry name" value="ETF_alpha"/>
    <property type="match status" value="1"/>
</dbReference>
<feature type="domain" description="Electron transfer flavoprotein alpha/beta-subunit N-terminal" evidence="1">
    <location>
        <begin position="266"/>
        <end position="437"/>
    </location>
</feature>
<dbReference type="InterPro" id="IPR033948">
    <property type="entry name" value="ETF_beta_N"/>
</dbReference>
<comment type="caution">
    <text evidence="3">The sequence shown here is derived from an EMBL/GenBank/DDBJ whole genome shotgun (WGS) entry which is preliminary data.</text>
</comment>
<dbReference type="InterPro" id="IPR014729">
    <property type="entry name" value="Rossmann-like_a/b/a_fold"/>
</dbReference>
<evidence type="ECO:0000259" key="1">
    <source>
        <dbReference type="SMART" id="SM00893"/>
    </source>
</evidence>
<dbReference type="InterPro" id="IPR029035">
    <property type="entry name" value="DHS-like_NAD/FAD-binding_dom"/>
</dbReference>
<dbReference type="SUPFAM" id="SSF52402">
    <property type="entry name" value="Adenine nucleotide alpha hydrolases-like"/>
    <property type="match status" value="2"/>
</dbReference>
<feature type="domain" description="Electron transfer flavoprotein alpha/beta-subunit N-terminal" evidence="1">
    <location>
        <begin position="22"/>
        <end position="215"/>
    </location>
</feature>
<evidence type="ECO:0000313" key="4">
    <source>
        <dbReference type="Proteomes" id="UP000050320"/>
    </source>
</evidence>
<dbReference type="EMBL" id="LKBG01000229">
    <property type="protein sequence ID" value="KQB34634.1"/>
    <property type="molecule type" value="Genomic_DNA"/>
</dbReference>
<dbReference type="SUPFAM" id="SSF52467">
    <property type="entry name" value="DHS-like NAD/FAD-binding domain"/>
    <property type="match status" value="1"/>
</dbReference>